<organism evidence="1 2">
    <name type="scientific">Flavobacterium cerinum</name>
    <dbReference type="NCBI Taxonomy" id="2502784"/>
    <lineage>
        <taxon>Bacteria</taxon>
        <taxon>Pseudomonadati</taxon>
        <taxon>Bacteroidota</taxon>
        <taxon>Flavobacteriia</taxon>
        <taxon>Flavobacteriales</taxon>
        <taxon>Flavobacteriaceae</taxon>
        <taxon>Flavobacterium</taxon>
    </lineage>
</organism>
<dbReference type="InterPro" id="IPR058238">
    <property type="entry name" value="Lant_leader_dom"/>
</dbReference>
<sequence>MKKQMNTTLQFSKNSLVELNEQKMSAIAGGTGSTIFVGTTSLIVLTTGSGYDMTLL</sequence>
<dbReference type="RefSeq" id="WP_256551874.1">
    <property type="nucleotide sequence ID" value="NZ_CP101751.1"/>
</dbReference>
<protein>
    <submittedName>
        <fullName evidence="1">Class I lanthipeptide</fullName>
    </submittedName>
</protein>
<gene>
    <name evidence="1" type="ORF">NOX80_03125</name>
</gene>
<name>A0ABY5IV80_9FLAO</name>
<reference evidence="1" key="1">
    <citation type="submission" date="2022-07" db="EMBL/GenBank/DDBJ databases">
        <title>Isolation, identification, and degradation of a PFOSA degrading strain from sewage treatment plant.</title>
        <authorList>
            <person name="Zhang L."/>
            <person name="Huo Y."/>
        </authorList>
    </citation>
    <scope>NUCLEOTIDE SEQUENCE</scope>
    <source>
        <strain evidence="1">C1</strain>
    </source>
</reference>
<proteinExistence type="predicted"/>
<evidence type="ECO:0000313" key="1">
    <source>
        <dbReference type="EMBL" id="UUC46205.1"/>
    </source>
</evidence>
<dbReference type="NCBIfam" id="NF038153">
    <property type="entry name" value="lant_leader_L1a"/>
    <property type="match status" value="1"/>
</dbReference>
<accession>A0ABY5IV80</accession>
<dbReference type="Proteomes" id="UP001059844">
    <property type="component" value="Chromosome"/>
</dbReference>
<keyword evidence="2" id="KW-1185">Reference proteome</keyword>
<dbReference type="EMBL" id="CP101751">
    <property type="protein sequence ID" value="UUC46205.1"/>
    <property type="molecule type" value="Genomic_DNA"/>
</dbReference>
<evidence type="ECO:0000313" key="2">
    <source>
        <dbReference type="Proteomes" id="UP001059844"/>
    </source>
</evidence>